<gene>
    <name evidence="8" type="ORF">GRI48_05390</name>
</gene>
<dbReference type="Pfam" id="PF13620">
    <property type="entry name" value="CarboxypepD_reg"/>
    <property type="match status" value="1"/>
</dbReference>
<dbReference type="EMBL" id="WTYN01000001">
    <property type="protein sequence ID" value="MXO62444.1"/>
    <property type="molecule type" value="Genomic_DNA"/>
</dbReference>
<dbReference type="GO" id="GO:0030246">
    <property type="term" value="F:carbohydrate binding"/>
    <property type="evidence" value="ECO:0007669"/>
    <property type="project" value="InterPro"/>
</dbReference>
<organism evidence="8 9">
    <name type="scientific">Qipengyuania oceanensis</name>
    <dbReference type="NCBI Taxonomy" id="1463597"/>
    <lineage>
        <taxon>Bacteria</taxon>
        <taxon>Pseudomonadati</taxon>
        <taxon>Pseudomonadota</taxon>
        <taxon>Alphaproteobacteria</taxon>
        <taxon>Sphingomonadales</taxon>
        <taxon>Erythrobacteraceae</taxon>
        <taxon>Qipengyuania</taxon>
    </lineage>
</organism>
<keyword evidence="5 7" id="KW-0472">Membrane</keyword>
<accession>A0A844YHH4</accession>
<keyword evidence="2 7" id="KW-0813">Transport</keyword>
<dbReference type="InterPro" id="IPR037066">
    <property type="entry name" value="Plug_dom_sf"/>
</dbReference>
<keyword evidence="9" id="KW-1185">Reference proteome</keyword>
<comment type="similarity">
    <text evidence="7">Belongs to the TonB-dependent receptor family.</text>
</comment>
<dbReference type="Proteomes" id="UP000445582">
    <property type="component" value="Unassembled WGS sequence"/>
</dbReference>
<evidence type="ECO:0000256" key="3">
    <source>
        <dbReference type="ARBA" id="ARBA00022452"/>
    </source>
</evidence>
<dbReference type="PROSITE" id="PS52016">
    <property type="entry name" value="TONB_DEPENDENT_REC_3"/>
    <property type="match status" value="1"/>
</dbReference>
<comment type="caution">
    <text evidence="8">The sequence shown here is derived from an EMBL/GenBank/DDBJ whole genome shotgun (WGS) entry which is preliminary data.</text>
</comment>
<sequence length="1058" mass="115556">MHSKNLRKRVLEASSALQVLAFAGAGAGLLAVGAAPAAAQDYTRGNLVGTIVDDAGAPVAGAEVRVTSNEQGFTNTTTTDSSGSFRVTALPTGSYTVVVTSGGQTVVEDRGANVVAGQNANYRYVAASGPTAVSDDYVGDAIVVTGTRVIANDFQSTQTGLTLDVQELAETVPVGRDLDSLIQLAPGTTAGDTGFGNLTSISGATVAENAYYVNGMNITNFRNFLGGSIIPFEFYRTIDIKTGGYPAEYGRALGGVTSAVTKSGSNEFEAGAVINYNPNFLRSTSPNTFTDADSDPTTDGDIVLALNEDDYSNSVDAAFYLSGPIIKDRLFFYGIYQPRYSETGSTSFSNALRTRSTNDSPFFGGKVDFVIANGHRLEGTYWSDKQTRETDYLVYENGRLPNSDPNRIGEIVGKRGTVVNQFGGDNYILTYTGSFTDFLTLSASYGRNKDKSIQFASPDRQYAITRIGPTRDAYGTVIGDLQDRNDRKFYRADADLYFSALGEHHIRAGFDYEDLTAGELTRYTGDGYRYDFRTTQTRRRLYFNEGEFNTKMQAFYIQDAWSLMDDRLNLQLGLRADKFKNYTQAGELYYDSGYNYGPRIGGSFDVFGDGATKINAFWGRYFLPIATNTNIRLAGAETYYEQRMIYSTAGVSGADANNDGVPDFFTFDDNGNINNFVPNSGGSCPTGSPDAGNRCAIIFADGTLGPTDTLVNANLKPSSTDEWLIGASHRFGDWTVSLNYINRRLGETLEDVAIDKAVNQYCDDNGIDCTTSSGSPIWSGFHQYVLTNPGEDMTIRLDGDCDYNPDTCQVVTLSGESLGYPKAVRKYDAVQFELAKAFNGLYGFTFNYTYTKLRGNFEGGVKSDNNQTDTGLTQDFDQPGFLDGANGDLANGRRHSFKLFGHVQPTEWLDLGFNAVVESPRKFSCIGNYKNDSSTFEYSYGAASFYCRQARFGGDGLPNGVADGEGTGSVLVPRGTAFKSEWNKSIDLGVKLMPFAENRDVFFRVDVFNVFNWKQELDYNEFGDIDFGGANPNYGKVRGYQQPRSVRLNWTMRFGGGR</sequence>
<evidence type="ECO:0000256" key="1">
    <source>
        <dbReference type="ARBA" id="ARBA00004571"/>
    </source>
</evidence>
<evidence type="ECO:0000313" key="8">
    <source>
        <dbReference type="EMBL" id="MXO62444.1"/>
    </source>
</evidence>
<dbReference type="SUPFAM" id="SSF49452">
    <property type="entry name" value="Starch-binding domain-like"/>
    <property type="match status" value="1"/>
</dbReference>
<dbReference type="Gene3D" id="2.40.170.20">
    <property type="entry name" value="TonB-dependent receptor, beta-barrel domain"/>
    <property type="match status" value="1"/>
</dbReference>
<proteinExistence type="inferred from homology"/>
<dbReference type="OrthoDB" id="9768147at2"/>
<keyword evidence="8" id="KW-0675">Receptor</keyword>
<evidence type="ECO:0000256" key="7">
    <source>
        <dbReference type="PROSITE-ProRule" id="PRU01360"/>
    </source>
</evidence>
<dbReference type="AlphaFoldDB" id="A0A844YHH4"/>
<reference evidence="8 9" key="1">
    <citation type="submission" date="2019-12" db="EMBL/GenBank/DDBJ databases">
        <title>Genomic-based taxomic classification of the family Erythrobacteraceae.</title>
        <authorList>
            <person name="Xu L."/>
        </authorList>
    </citation>
    <scope>NUCLEOTIDE SEQUENCE [LARGE SCALE GENOMIC DNA]</scope>
    <source>
        <strain evidence="8 9">MCCC 1A09965</strain>
    </source>
</reference>
<comment type="subcellular location">
    <subcellularLocation>
        <location evidence="1 7">Cell outer membrane</location>
        <topology evidence="1 7">Multi-pass membrane protein</topology>
    </subcellularLocation>
</comment>
<keyword evidence="6 7" id="KW-0998">Cell outer membrane</keyword>
<dbReference type="Gene3D" id="2.170.130.10">
    <property type="entry name" value="TonB-dependent receptor, plug domain"/>
    <property type="match status" value="1"/>
</dbReference>
<dbReference type="Gene3D" id="2.60.40.1120">
    <property type="entry name" value="Carboxypeptidase-like, regulatory domain"/>
    <property type="match status" value="1"/>
</dbReference>
<evidence type="ECO:0000313" key="9">
    <source>
        <dbReference type="Proteomes" id="UP000445582"/>
    </source>
</evidence>
<dbReference type="SUPFAM" id="SSF56935">
    <property type="entry name" value="Porins"/>
    <property type="match status" value="1"/>
</dbReference>
<dbReference type="RefSeq" id="WP_160672494.1">
    <property type="nucleotide sequence ID" value="NZ_WTYN01000001.1"/>
</dbReference>
<dbReference type="InterPro" id="IPR036942">
    <property type="entry name" value="Beta-barrel_TonB_sf"/>
</dbReference>
<dbReference type="InterPro" id="IPR039426">
    <property type="entry name" value="TonB-dep_rcpt-like"/>
</dbReference>
<evidence type="ECO:0000256" key="5">
    <source>
        <dbReference type="ARBA" id="ARBA00023136"/>
    </source>
</evidence>
<keyword evidence="4 7" id="KW-0812">Transmembrane</keyword>
<evidence type="ECO:0000256" key="6">
    <source>
        <dbReference type="ARBA" id="ARBA00023237"/>
    </source>
</evidence>
<keyword evidence="3 7" id="KW-1134">Transmembrane beta strand</keyword>
<dbReference type="InterPro" id="IPR013784">
    <property type="entry name" value="Carb-bd-like_fold"/>
</dbReference>
<dbReference type="GO" id="GO:0009279">
    <property type="term" value="C:cell outer membrane"/>
    <property type="evidence" value="ECO:0007669"/>
    <property type="project" value="UniProtKB-SubCell"/>
</dbReference>
<name>A0A844YHH4_9SPHN</name>
<evidence type="ECO:0000256" key="2">
    <source>
        <dbReference type="ARBA" id="ARBA00022448"/>
    </source>
</evidence>
<evidence type="ECO:0000256" key="4">
    <source>
        <dbReference type="ARBA" id="ARBA00022692"/>
    </source>
</evidence>
<protein>
    <submittedName>
        <fullName evidence="8">TonB-dependent receptor</fullName>
    </submittedName>
</protein>